<dbReference type="PANTHER" id="PTHR46060">
    <property type="entry name" value="MARINER MOS1 TRANSPOSASE-LIKE PROTEIN"/>
    <property type="match status" value="1"/>
</dbReference>
<protein>
    <recommendedName>
        <fullName evidence="3">Mos1 transposase HTH domain-containing protein</fullName>
    </recommendedName>
</protein>
<comment type="caution">
    <text evidence="1">The sequence shown here is derived from an EMBL/GenBank/DDBJ whole genome shotgun (WGS) entry which is preliminary data.</text>
</comment>
<dbReference type="InterPro" id="IPR052709">
    <property type="entry name" value="Transposase-MT_Hybrid"/>
</dbReference>
<dbReference type="PANTHER" id="PTHR46060:SF1">
    <property type="entry name" value="MARINER MOS1 TRANSPOSASE-LIKE PROTEIN"/>
    <property type="match status" value="1"/>
</dbReference>
<name>A0A4C1VMH4_EUMVA</name>
<dbReference type="Proteomes" id="UP000299102">
    <property type="component" value="Unassembled WGS sequence"/>
</dbReference>
<gene>
    <name evidence="1" type="ORF">EVAR_26639_1</name>
</gene>
<organism evidence="1 2">
    <name type="scientific">Eumeta variegata</name>
    <name type="common">Bagworm moth</name>
    <name type="synonym">Eumeta japonica</name>
    <dbReference type="NCBI Taxonomy" id="151549"/>
    <lineage>
        <taxon>Eukaryota</taxon>
        <taxon>Metazoa</taxon>
        <taxon>Ecdysozoa</taxon>
        <taxon>Arthropoda</taxon>
        <taxon>Hexapoda</taxon>
        <taxon>Insecta</taxon>
        <taxon>Pterygota</taxon>
        <taxon>Neoptera</taxon>
        <taxon>Endopterygota</taxon>
        <taxon>Lepidoptera</taxon>
        <taxon>Glossata</taxon>
        <taxon>Ditrysia</taxon>
        <taxon>Tineoidea</taxon>
        <taxon>Psychidae</taxon>
        <taxon>Oiketicinae</taxon>
        <taxon>Eumeta</taxon>
    </lineage>
</organism>
<keyword evidence="2" id="KW-1185">Reference proteome</keyword>
<evidence type="ECO:0008006" key="3">
    <source>
        <dbReference type="Google" id="ProtNLM"/>
    </source>
</evidence>
<evidence type="ECO:0000313" key="1">
    <source>
        <dbReference type="EMBL" id="GBP39557.1"/>
    </source>
</evidence>
<dbReference type="AlphaFoldDB" id="A0A4C1VMH4"/>
<evidence type="ECO:0000313" key="2">
    <source>
        <dbReference type="Proteomes" id="UP000299102"/>
    </source>
</evidence>
<accession>A0A4C1VMH4</accession>
<proteinExistence type="predicted"/>
<dbReference type="EMBL" id="BGZK01000368">
    <property type="protein sequence ID" value="GBP39557.1"/>
    <property type="molecule type" value="Genomic_DNA"/>
</dbReference>
<dbReference type="OrthoDB" id="616263at2759"/>
<reference evidence="1 2" key="1">
    <citation type="journal article" date="2019" name="Commun. Biol.">
        <title>The bagworm genome reveals a unique fibroin gene that provides high tensile strength.</title>
        <authorList>
            <person name="Kono N."/>
            <person name="Nakamura H."/>
            <person name="Ohtoshi R."/>
            <person name="Tomita M."/>
            <person name="Numata K."/>
            <person name="Arakawa K."/>
        </authorList>
    </citation>
    <scope>NUCLEOTIDE SEQUENCE [LARGE SCALE GENOMIC DNA]</scope>
</reference>
<sequence>MCFCEDGKIEYQAIIKYKHLFLKDNTRGHTRGDLYAVYEDSALTVTTVKFWATAFKCGLISRRDDKRSACLKSATTDDNITKVHQMVLNDSLIKIKKIAEAFKISEERVCEI</sequence>